<evidence type="ECO:0000313" key="6">
    <source>
        <dbReference type="EMBL" id="GGC63591.1"/>
    </source>
</evidence>
<organism evidence="6 7">
    <name type="scientific">Pedobacter quisquiliarum</name>
    <dbReference type="NCBI Taxonomy" id="1834438"/>
    <lineage>
        <taxon>Bacteria</taxon>
        <taxon>Pseudomonadati</taxon>
        <taxon>Bacteroidota</taxon>
        <taxon>Sphingobacteriia</taxon>
        <taxon>Sphingobacteriales</taxon>
        <taxon>Sphingobacteriaceae</taxon>
        <taxon>Pedobacter</taxon>
    </lineage>
</organism>
<dbReference type="EMBL" id="BMIL01000005">
    <property type="protein sequence ID" value="GGC63591.1"/>
    <property type="molecule type" value="Genomic_DNA"/>
</dbReference>
<dbReference type="InterPro" id="IPR004358">
    <property type="entry name" value="Sig_transdc_His_kin-like_C"/>
</dbReference>
<dbReference type="PRINTS" id="PR00344">
    <property type="entry name" value="BCTRLSENSOR"/>
</dbReference>
<protein>
    <recommendedName>
        <fullName evidence="2">histidine kinase</fullName>
        <ecNumber evidence="2">2.7.13.3</ecNumber>
    </recommendedName>
</protein>
<keyword evidence="4" id="KW-0418">Kinase</keyword>
<keyword evidence="3" id="KW-0808">Transferase</keyword>
<evidence type="ECO:0000313" key="7">
    <source>
        <dbReference type="Proteomes" id="UP000651668"/>
    </source>
</evidence>
<dbReference type="Gene3D" id="3.30.565.10">
    <property type="entry name" value="Histidine kinase-like ATPase, C-terminal domain"/>
    <property type="match status" value="1"/>
</dbReference>
<gene>
    <name evidence="6" type="ORF">GCM10011387_16520</name>
</gene>
<keyword evidence="7" id="KW-1185">Reference proteome</keyword>
<sequence>MIAVEEQADYVKIAVIDQGRGISKDKLPLLFEAYYQVRESGMNNHGLGLGLYISAEIIRKHNGKIGVESEMGNGSTFWFTIPKR</sequence>
<dbReference type="GO" id="GO:0005886">
    <property type="term" value="C:plasma membrane"/>
    <property type="evidence" value="ECO:0007669"/>
    <property type="project" value="TreeGrafter"/>
</dbReference>
<dbReference type="RefSeq" id="WP_188626407.1">
    <property type="nucleotide sequence ID" value="NZ_BMIL01000005.1"/>
</dbReference>
<dbReference type="PANTHER" id="PTHR43047">
    <property type="entry name" value="TWO-COMPONENT HISTIDINE PROTEIN KINASE"/>
    <property type="match status" value="1"/>
</dbReference>
<evidence type="ECO:0000256" key="1">
    <source>
        <dbReference type="ARBA" id="ARBA00000085"/>
    </source>
</evidence>
<dbReference type="EC" id="2.7.13.3" evidence="2"/>
<dbReference type="InterPro" id="IPR003594">
    <property type="entry name" value="HATPase_dom"/>
</dbReference>
<accession>A0A916U7W1</accession>
<comment type="catalytic activity">
    <reaction evidence="1">
        <text>ATP + protein L-histidine = ADP + protein N-phospho-L-histidine.</text>
        <dbReference type="EC" id="2.7.13.3"/>
    </reaction>
</comment>
<dbReference type="GO" id="GO:0000155">
    <property type="term" value="F:phosphorelay sensor kinase activity"/>
    <property type="evidence" value="ECO:0007669"/>
    <property type="project" value="TreeGrafter"/>
</dbReference>
<dbReference type="InterPro" id="IPR005467">
    <property type="entry name" value="His_kinase_dom"/>
</dbReference>
<dbReference type="SMART" id="SM00387">
    <property type="entry name" value="HATPase_c"/>
    <property type="match status" value="1"/>
</dbReference>
<reference evidence="6" key="2">
    <citation type="submission" date="2020-09" db="EMBL/GenBank/DDBJ databases">
        <authorList>
            <person name="Sun Q."/>
            <person name="Zhou Y."/>
        </authorList>
    </citation>
    <scope>NUCLEOTIDE SEQUENCE</scope>
    <source>
        <strain evidence="6">CGMCC 1.15343</strain>
    </source>
</reference>
<evidence type="ECO:0000256" key="3">
    <source>
        <dbReference type="ARBA" id="ARBA00022679"/>
    </source>
</evidence>
<reference evidence="6" key="1">
    <citation type="journal article" date="2014" name="Int. J. Syst. Evol. Microbiol.">
        <title>Complete genome sequence of Corynebacterium casei LMG S-19264T (=DSM 44701T), isolated from a smear-ripened cheese.</title>
        <authorList>
            <consortium name="US DOE Joint Genome Institute (JGI-PGF)"/>
            <person name="Walter F."/>
            <person name="Albersmeier A."/>
            <person name="Kalinowski J."/>
            <person name="Ruckert C."/>
        </authorList>
    </citation>
    <scope>NUCLEOTIDE SEQUENCE</scope>
    <source>
        <strain evidence="6">CGMCC 1.15343</strain>
    </source>
</reference>
<evidence type="ECO:0000256" key="2">
    <source>
        <dbReference type="ARBA" id="ARBA00012438"/>
    </source>
</evidence>
<dbReference type="Proteomes" id="UP000651668">
    <property type="component" value="Unassembled WGS sequence"/>
</dbReference>
<dbReference type="SUPFAM" id="SSF55874">
    <property type="entry name" value="ATPase domain of HSP90 chaperone/DNA topoisomerase II/histidine kinase"/>
    <property type="match status" value="1"/>
</dbReference>
<evidence type="ECO:0000256" key="4">
    <source>
        <dbReference type="ARBA" id="ARBA00022777"/>
    </source>
</evidence>
<dbReference type="AlphaFoldDB" id="A0A916U7W1"/>
<comment type="caution">
    <text evidence="6">The sequence shown here is derived from an EMBL/GenBank/DDBJ whole genome shotgun (WGS) entry which is preliminary data.</text>
</comment>
<proteinExistence type="predicted"/>
<evidence type="ECO:0000259" key="5">
    <source>
        <dbReference type="PROSITE" id="PS50109"/>
    </source>
</evidence>
<dbReference type="PANTHER" id="PTHR43047:SF72">
    <property type="entry name" value="OSMOSENSING HISTIDINE PROTEIN KINASE SLN1"/>
    <property type="match status" value="1"/>
</dbReference>
<dbReference type="InterPro" id="IPR036890">
    <property type="entry name" value="HATPase_C_sf"/>
</dbReference>
<dbReference type="Pfam" id="PF02518">
    <property type="entry name" value="HATPase_c"/>
    <property type="match status" value="1"/>
</dbReference>
<dbReference type="PROSITE" id="PS50109">
    <property type="entry name" value="HIS_KIN"/>
    <property type="match status" value="1"/>
</dbReference>
<feature type="domain" description="Histidine kinase" evidence="5">
    <location>
        <begin position="1"/>
        <end position="84"/>
    </location>
</feature>
<dbReference type="GO" id="GO:0009927">
    <property type="term" value="F:histidine phosphotransfer kinase activity"/>
    <property type="evidence" value="ECO:0007669"/>
    <property type="project" value="TreeGrafter"/>
</dbReference>
<name>A0A916U7W1_9SPHI</name>